<evidence type="ECO:0000313" key="2">
    <source>
        <dbReference type="Proteomes" id="UP000563094"/>
    </source>
</evidence>
<organism evidence="1 2">
    <name type="scientific">Rufibacter quisquiliarum</name>
    <dbReference type="NCBI Taxonomy" id="1549639"/>
    <lineage>
        <taxon>Bacteria</taxon>
        <taxon>Pseudomonadati</taxon>
        <taxon>Bacteroidota</taxon>
        <taxon>Cytophagia</taxon>
        <taxon>Cytophagales</taxon>
        <taxon>Hymenobacteraceae</taxon>
        <taxon>Rufibacter</taxon>
    </lineage>
</organism>
<accession>A0A839GGZ2</accession>
<proteinExistence type="predicted"/>
<comment type="caution">
    <text evidence="1">The sequence shown here is derived from an EMBL/GenBank/DDBJ whole genome shotgun (WGS) entry which is preliminary data.</text>
</comment>
<name>A0A839GGZ2_9BACT</name>
<evidence type="ECO:0000313" key="1">
    <source>
        <dbReference type="EMBL" id="MBA9077840.1"/>
    </source>
</evidence>
<reference evidence="1 2" key="1">
    <citation type="submission" date="2020-08" db="EMBL/GenBank/DDBJ databases">
        <title>Genomic Encyclopedia of Type Strains, Phase IV (KMG-IV): sequencing the most valuable type-strain genomes for metagenomic binning, comparative biology and taxonomic classification.</title>
        <authorList>
            <person name="Goeker M."/>
        </authorList>
    </citation>
    <scope>NUCLEOTIDE SEQUENCE [LARGE SCALE GENOMIC DNA]</scope>
    <source>
        <strain evidence="1 2">DSM 29854</strain>
    </source>
</reference>
<sequence length="33" mass="3890">MEWEDESEYFLLRVSRILLLSPYKLNDEGGVST</sequence>
<dbReference type="AlphaFoldDB" id="A0A839GGZ2"/>
<keyword evidence="2" id="KW-1185">Reference proteome</keyword>
<gene>
    <name evidence="1" type="ORF">FHS90_002559</name>
</gene>
<dbReference type="EMBL" id="JACJIQ010000009">
    <property type="protein sequence ID" value="MBA9077840.1"/>
    <property type="molecule type" value="Genomic_DNA"/>
</dbReference>
<protein>
    <submittedName>
        <fullName evidence="1">Uncharacterized protein</fullName>
    </submittedName>
</protein>
<dbReference type="Proteomes" id="UP000563094">
    <property type="component" value="Unassembled WGS sequence"/>
</dbReference>